<protein>
    <recommendedName>
        <fullName evidence="3">N-acetyltransferase domain-containing protein</fullName>
    </recommendedName>
</protein>
<dbReference type="OrthoDB" id="9785602at2"/>
<accession>E9SC47</accession>
<sequence>MEEILRTERLTVRKFMPADSGDLAEILTDSEVTYFKPYEACVKEAEI</sequence>
<proteinExistence type="predicted"/>
<organism evidence="1 2">
    <name type="scientific">Ruminococcus albus 8</name>
    <dbReference type="NCBI Taxonomy" id="246199"/>
    <lineage>
        <taxon>Bacteria</taxon>
        <taxon>Bacillati</taxon>
        <taxon>Bacillota</taxon>
        <taxon>Clostridia</taxon>
        <taxon>Eubacteriales</taxon>
        <taxon>Oscillospiraceae</taxon>
        <taxon>Ruminococcus</taxon>
    </lineage>
</organism>
<evidence type="ECO:0000313" key="1">
    <source>
        <dbReference type="EMBL" id="EGC03186.1"/>
    </source>
</evidence>
<name>E9SC47_RUMAL</name>
<dbReference type="AlphaFoldDB" id="E9SC47"/>
<dbReference type="STRING" id="246199.CUS_6864"/>
<gene>
    <name evidence="1" type="ORF">CUS_6864</name>
</gene>
<dbReference type="Proteomes" id="UP000004259">
    <property type="component" value="Unassembled WGS sequence"/>
</dbReference>
<dbReference type="EMBL" id="ADKM02000075">
    <property type="protein sequence ID" value="EGC03186.1"/>
    <property type="molecule type" value="Genomic_DNA"/>
</dbReference>
<comment type="caution">
    <text evidence="1">The sequence shown here is derived from an EMBL/GenBank/DDBJ whole genome shotgun (WGS) entry which is preliminary data.</text>
</comment>
<evidence type="ECO:0008006" key="3">
    <source>
        <dbReference type="Google" id="ProtNLM"/>
    </source>
</evidence>
<evidence type="ECO:0000313" key="2">
    <source>
        <dbReference type="Proteomes" id="UP000004259"/>
    </source>
</evidence>
<keyword evidence="2" id="KW-1185">Reference proteome</keyword>
<dbReference type="RefSeq" id="WP_002849350.1">
    <property type="nucleotide sequence ID" value="NZ_ADKM02000075.1"/>
</dbReference>
<dbReference type="Gene3D" id="3.40.630.30">
    <property type="match status" value="1"/>
</dbReference>
<reference evidence="1 2" key="1">
    <citation type="submission" date="2011-02" db="EMBL/GenBank/DDBJ databases">
        <authorList>
            <person name="Nelson K.E."/>
            <person name="Sutton G."/>
            <person name="Torralba M."/>
            <person name="Durkin S."/>
            <person name="Harkins D."/>
            <person name="Montgomery R."/>
            <person name="Ziemer C."/>
            <person name="Klaassens E."/>
            <person name="Ocuiv P."/>
            <person name="Morrison M."/>
        </authorList>
    </citation>
    <scope>NUCLEOTIDE SEQUENCE [LARGE SCALE GENOMIC DNA]</scope>
    <source>
        <strain evidence="1 2">8</strain>
    </source>
</reference>